<evidence type="ECO:0000256" key="14">
    <source>
        <dbReference type="ARBA" id="ARBA00023242"/>
    </source>
</evidence>
<comment type="similarity">
    <text evidence="2 16">Belongs to the DNA polymerase type-B family.</text>
</comment>
<dbReference type="SMART" id="SM00486">
    <property type="entry name" value="POLBc"/>
    <property type="match status" value="1"/>
</dbReference>
<dbReference type="PANTHER" id="PTHR10670:SF0">
    <property type="entry name" value="DNA POLYMERASE EPSILON CATALYTIC SUBUNIT A"/>
    <property type="match status" value="1"/>
</dbReference>
<dbReference type="Gene3D" id="1.10.287.690">
    <property type="entry name" value="Helix hairpin bin"/>
    <property type="match status" value="1"/>
</dbReference>
<keyword evidence="4 16" id="KW-0808">Transferase</keyword>
<keyword evidence="5 16" id="KW-0548">Nucleotidyltransferase</keyword>
<dbReference type="SUPFAM" id="SSF53098">
    <property type="entry name" value="Ribonuclease H-like"/>
    <property type="match status" value="1"/>
</dbReference>
<keyword evidence="10 16" id="KW-0239">DNA-directed DNA polymerase</keyword>
<protein>
    <recommendedName>
        <fullName evidence="16">DNA polymerase epsilon catalytic subunit</fullName>
        <ecNumber evidence="16">2.7.7.7</ecNumber>
    </recommendedName>
</protein>
<keyword evidence="9 16" id="KW-0862">Zinc</keyword>
<comment type="function">
    <text evidence="16">DNA polymerase II participates in chromosomal DNA replication.</text>
</comment>
<proteinExistence type="inferred from homology"/>
<keyword evidence="8 16" id="KW-0863">Zinc-finger</keyword>
<evidence type="ECO:0000256" key="1">
    <source>
        <dbReference type="ARBA" id="ARBA00004123"/>
    </source>
</evidence>
<evidence type="ECO:0000256" key="15">
    <source>
        <dbReference type="ARBA" id="ARBA00049244"/>
    </source>
</evidence>
<dbReference type="GO" id="GO:0000166">
    <property type="term" value="F:nucleotide binding"/>
    <property type="evidence" value="ECO:0007669"/>
    <property type="project" value="InterPro"/>
</dbReference>
<dbReference type="Pfam" id="PF22634">
    <property type="entry name" value="POL2_thumb"/>
    <property type="match status" value="1"/>
</dbReference>
<evidence type="ECO:0000256" key="5">
    <source>
        <dbReference type="ARBA" id="ARBA00022695"/>
    </source>
</evidence>
<feature type="domain" description="DNA polymerase epsilon catalytic subunit A C-terminal" evidence="18">
    <location>
        <begin position="1357"/>
        <end position="1726"/>
    </location>
</feature>
<dbReference type="InterPro" id="IPR042087">
    <property type="entry name" value="DNA_pol_B_thumb"/>
</dbReference>
<keyword evidence="3 16" id="KW-0004">4Fe-4S</keyword>
<gene>
    <name evidence="19" type="ORF">PBRASI_LOCUS5346</name>
</gene>
<keyword evidence="6 16" id="KW-0235">DNA replication</keyword>
<sequence>MAGKYSTSVQQRIQLEEELDLKLGFDKYDHGQPRIGWLFNMTTTMLEDKKNIRGRSAVKYHFFEEDGTLFTCTRFYNPYFYLRCKDDKHAEVASALMKMFDKLIYKIVEEHKKQDLKEANHLVASYIRVGMWYAVEAVAGEDGVNIQMTPIHERGDRPDLLVLAFDIETTKLPLMFPDATRDMIMMISYMIDGMGYLIINREVVAEDIEPFAYSPDRDMIGEFKIFNEKSERTMLQRFFKEIRKYKPNIIVTYNGDNFDWPFVERRAHEYGINMRSEIGFYRFDEYYISKQCVHIDCLHWVRRDSYLPVGSQGLKAVAKAKLGYNPDELDPEVMTRFAVEQPQALAQYSVSDAVATYYLYKKYVHPFIFSLCNIIPLNPDDILRKGSGTLCEALLMVSAYKADIMIPHKHGDELHKFTAGGPDGKLIQSETYVGGHVEALMAGVYRCDLPVDFTISSDGIDKLIASVDKTLRFGIEAEAEKNLDEIADYEEVKQSVITTLEIIRDNNPVLRAEPLIYHLDVAAMYPNIILTNRLQPDSIVNENVCANCDFNIPGKTCDRRMKWVWRGEVWPTDRGEYKSILDRLESESFPGKTSIDSKRNWHQLATSEQAKYIQERLGQYSLKQYKKKKETMSEEREAIVCQRERPFYVDTVREFRDRRYQYKSLLKTSKQRLENAIKNRDVSEIETARQEIILYDSLQLAHKCILNSFYGYVMRKGARWYSMEMGGVVCLTGSSIIQSAKELVERVGAALELDTDGIWCIFPKTFPENVTFTLKDGKKLNVSFPCAMLNQMVHERYTNEQYQELVNKETHEYKTRKENSIFFEVDGPYRAMILPASTEENKLLKKRYAVFNHDGSLAELKGFEVKRRGELKLIKVFQELVFDAFLRGKTLEDCYQSAAEIANAWVDILESEARDHPDWYLIDMICEQKSMSRSLEDYGEQKSTAITAAKRLQEFLGDSMVKDKKLTCRYIISKPRSKDDDVSQRAIPIAIFSASKEIKTACLKKWLRNTNIEGDIDIRDILDWDYYKKRLNATIQRLITIPAGLQNIVNPVPRVSNPTWLSKRSQGDRQRLITSFFAESFPVGLNSHKMEVDCIENNDENFGQEINENENDRACPEEGIPELADDVVIIAQSEDSIGPKQTIAEVSSELRMKRFADDRYETSQRKQVKTTHGKQGINSDSATDNSVNTLRRKLRKPSNVFDKITKKPFSTTTNNKPYVHQNMQRFRKNGDPFTNYSAWIKGVCKRRTAFSDWKVIHVVESDVHGELTKWLSDGFSMRRRRVKTKDNENTNSIGLPSEINHIIDLERSRKHLNGNEFDYLYLNHTMLDDDHQMFAVFSSFSDDAMIFSIDNLRETSIWERLYAQVYHTFEEDCPEVLQGKNRLFVYSQKLTFDVTYYRNVKQTLTSISNQLSYCKEQQTRPTIVILQSPLALRILAADLTALRDFPVLCLQPDMSDLQISVDWRRQNARKAITSFLSLGALLTERFEISRYANVPVCNVGDDWTIFCLDVFLAQRLKKRGLVDWLFSDQRMSTWQQTSEDSLRTGKQFTDAVVNAPGVYTTICVAMDVHNLAIDAIFAYGLDSIPHVAAHKILPIVRDMLRELRAKANPGEIQLTNKLFNNFGRWVTTRRSAMYDRRLDYAVHYLMCKAVKQLAAEFSDVGCTVVHADISKLVLATKKTTLENALPYINQAEDIVSKKSVFKNLKLHRTDYWIYIQWHDLHNYGGILITNKNLPAVDMHWIIAEYLPHQVRQQFNTIITAYIKMAWQQHSKPMRQSASVIEIFKKMLLKVMDNFHKEEHKFEFPRIPGSPFAKSTRPAAEFANVICNIFAVDEELKLEVMDLRKKLMSITNVSAHAQLAGPIRGFELVRIDCRGCYASRNLDFARDSDLVSEERKASWSCTQCGKDYERWRIEGALVELAHNWLSGRQVGRTREDDRFLQWLTDLADLHQMKLLEEVVGFVNNHL</sequence>
<dbReference type="GO" id="GO:0045004">
    <property type="term" value="P:DNA replication proofreading"/>
    <property type="evidence" value="ECO:0007669"/>
    <property type="project" value="TreeGrafter"/>
</dbReference>
<evidence type="ECO:0000256" key="6">
    <source>
        <dbReference type="ARBA" id="ARBA00022705"/>
    </source>
</evidence>
<dbReference type="FunFam" id="1.10.132.60:FF:000003">
    <property type="entry name" value="DNA polymerase epsilon catalytic subunit"/>
    <property type="match status" value="1"/>
</dbReference>
<evidence type="ECO:0000256" key="11">
    <source>
        <dbReference type="ARBA" id="ARBA00023004"/>
    </source>
</evidence>
<dbReference type="InterPro" id="IPR029703">
    <property type="entry name" value="POL2"/>
</dbReference>
<dbReference type="GO" id="GO:0051539">
    <property type="term" value="F:4 iron, 4 sulfur cluster binding"/>
    <property type="evidence" value="ECO:0007669"/>
    <property type="project" value="UniProtKB-KW"/>
</dbReference>
<dbReference type="GO" id="GO:0006297">
    <property type="term" value="P:nucleotide-excision repair, DNA gap filling"/>
    <property type="evidence" value="ECO:0007669"/>
    <property type="project" value="TreeGrafter"/>
</dbReference>
<dbReference type="InterPro" id="IPR006172">
    <property type="entry name" value="DNA-dir_DNA_pol_B"/>
</dbReference>
<dbReference type="InterPro" id="IPR006133">
    <property type="entry name" value="DNA-dir_DNA_pol_B_exonuc"/>
</dbReference>
<keyword evidence="11 16" id="KW-0408">Iron</keyword>
<evidence type="ECO:0000256" key="16">
    <source>
        <dbReference type="RuleBase" id="RU365029"/>
    </source>
</evidence>
<keyword evidence="20" id="KW-1185">Reference proteome</keyword>
<keyword evidence="14 16" id="KW-0539">Nucleus</keyword>
<evidence type="ECO:0000256" key="7">
    <source>
        <dbReference type="ARBA" id="ARBA00022723"/>
    </source>
</evidence>
<accession>A0A9N9FR96</accession>
<dbReference type="FunFam" id="3.30.420.10:FF:000010">
    <property type="entry name" value="DNA polymerase epsilon catalytic subunit"/>
    <property type="match status" value="1"/>
</dbReference>
<dbReference type="GO" id="GO:0008622">
    <property type="term" value="C:epsilon DNA polymerase complex"/>
    <property type="evidence" value="ECO:0007669"/>
    <property type="project" value="InterPro"/>
</dbReference>
<evidence type="ECO:0000313" key="20">
    <source>
        <dbReference type="Proteomes" id="UP000789739"/>
    </source>
</evidence>
<dbReference type="GO" id="GO:0003677">
    <property type="term" value="F:DNA binding"/>
    <property type="evidence" value="ECO:0007669"/>
    <property type="project" value="UniProtKB-KW"/>
</dbReference>
<feature type="compositionally biased region" description="Polar residues" evidence="17">
    <location>
        <begin position="1176"/>
        <end position="1187"/>
    </location>
</feature>
<dbReference type="EMBL" id="CAJVPI010000615">
    <property type="protein sequence ID" value="CAG8556126.1"/>
    <property type="molecule type" value="Genomic_DNA"/>
</dbReference>
<keyword evidence="12 16" id="KW-0411">Iron-sulfur</keyword>
<dbReference type="CDD" id="cd05779">
    <property type="entry name" value="DNA_polB_epsilon_exo"/>
    <property type="match status" value="1"/>
</dbReference>
<dbReference type="Gene3D" id="3.30.420.10">
    <property type="entry name" value="Ribonuclease H-like superfamily/Ribonuclease H"/>
    <property type="match status" value="1"/>
</dbReference>
<comment type="caution">
    <text evidence="19">The sequence shown here is derived from an EMBL/GenBank/DDBJ whole genome shotgun (WGS) entry which is preliminary data.</text>
</comment>
<evidence type="ECO:0000256" key="10">
    <source>
        <dbReference type="ARBA" id="ARBA00022932"/>
    </source>
</evidence>
<dbReference type="GO" id="GO:0003887">
    <property type="term" value="F:DNA-directed DNA polymerase activity"/>
    <property type="evidence" value="ECO:0007669"/>
    <property type="project" value="UniProtKB-KW"/>
</dbReference>
<keyword evidence="13 16" id="KW-0238">DNA-binding</keyword>
<dbReference type="SUPFAM" id="SSF56672">
    <property type="entry name" value="DNA/RNA polymerases"/>
    <property type="match status" value="1"/>
</dbReference>
<dbReference type="OrthoDB" id="10060449at2759"/>
<dbReference type="GO" id="GO:0000278">
    <property type="term" value="P:mitotic cell cycle"/>
    <property type="evidence" value="ECO:0007669"/>
    <property type="project" value="TreeGrafter"/>
</dbReference>
<reference evidence="19" key="1">
    <citation type="submission" date="2021-06" db="EMBL/GenBank/DDBJ databases">
        <authorList>
            <person name="Kallberg Y."/>
            <person name="Tangrot J."/>
            <person name="Rosling A."/>
        </authorList>
    </citation>
    <scope>NUCLEOTIDE SEQUENCE</scope>
    <source>
        <strain evidence="19">BR232B</strain>
    </source>
</reference>
<evidence type="ECO:0000256" key="3">
    <source>
        <dbReference type="ARBA" id="ARBA00022485"/>
    </source>
</evidence>
<dbReference type="SMART" id="SM01159">
    <property type="entry name" value="DUF1744"/>
    <property type="match status" value="1"/>
</dbReference>
<dbReference type="Gene3D" id="3.90.1600.10">
    <property type="entry name" value="Palm domain of DNA polymerase"/>
    <property type="match status" value="1"/>
</dbReference>
<dbReference type="Proteomes" id="UP000789739">
    <property type="component" value="Unassembled WGS sequence"/>
</dbReference>
<comment type="subcellular location">
    <subcellularLocation>
        <location evidence="1 16">Nucleus</location>
    </subcellularLocation>
</comment>
<dbReference type="InterPro" id="IPR055191">
    <property type="entry name" value="POL2_thumb"/>
</dbReference>
<evidence type="ECO:0000256" key="4">
    <source>
        <dbReference type="ARBA" id="ARBA00022679"/>
    </source>
</evidence>
<dbReference type="Gene3D" id="1.10.132.60">
    <property type="entry name" value="DNA polymerase family B, C-terminal domain"/>
    <property type="match status" value="1"/>
</dbReference>
<keyword evidence="7 16" id="KW-0479">Metal-binding</keyword>
<evidence type="ECO:0000259" key="18">
    <source>
        <dbReference type="SMART" id="SM01159"/>
    </source>
</evidence>
<dbReference type="FunFam" id="3.90.1600.10:FF:000006">
    <property type="entry name" value="DNA polymerase epsilon catalytic subunit"/>
    <property type="match status" value="1"/>
</dbReference>
<name>A0A9N9FR96_9GLOM</name>
<evidence type="ECO:0000313" key="19">
    <source>
        <dbReference type="EMBL" id="CAG8556126.1"/>
    </source>
</evidence>
<evidence type="ECO:0000256" key="12">
    <source>
        <dbReference type="ARBA" id="ARBA00023014"/>
    </source>
</evidence>
<dbReference type="GO" id="GO:0006287">
    <property type="term" value="P:base-excision repair, gap-filling"/>
    <property type="evidence" value="ECO:0007669"/>
    <property type="project" value="TreeGrafter"/>
</dbReference>
<dbReference type="InterPro" id="IPR036397">
    <property type="entry name" value="RNaseH_sf"/>
</dbReference>
<dbReference type="InterPro" id="IPR043502">
    <property type="entry name" value="DNA/RNA_pol_sf"/>
</dbReference>
<evidence type="ECO:0000256" key="13">
    <source>
        <dbReference type="ARBA" id="ARBA00023125"/>
    </source>
</evidence>
<evidence type="ECO:0000256" key="8">
    <source>
        <dbReference type="ARBA" id="ARBA00022771"/>
    </source>
</evidence>
<dbReference type="InterPro" id="IPR013697">
    <property type="entry name" value="DNA_pol_e_suA_C"/>
</dbReference>
<dbReference type="Pfam" id="PF08490">
    <property type="entry name" value="DUF1744"/>
    <property type="match status" value="2"/>
</dbReference>
<comment type="catalytic activity">
    <reaction evidence="15 16">
        <text>DNA(n) + a 2'-deoxyribonucleoside 5'-triphosphate = DNA(n+1) + diphosphate</text>
        <dbReference type="Rhea" id="RHEA:22508"/>
        <dbReference type="Rhea" id="RHEA-COMP:17339"/>
        <dbReference type="Rhea" id="RHEA-COMP:17340"/>
        <dbReference type="ChEBI" id="CHEBI:33019"/>
        <dbReference type="ChEBI" id="CHEBI:61560"/>
        <dbReference type="ChEBI" id="CHEBI:173112"/>
        <dbReference type="EC" id="2.7.7.7"/>
    </reaction>
</comment>
<feature type="region of interest" description="Disordered" evidence="17">
    <location>
        <begin position="1162"/>
        <end position="1187"/>
    </location>
</feature>
<evidence type="ECO:0000256" key="17">
    <source>
        <dbReference type="SAM" id="MobiDB-lite"/>
    </source>
</evidence>
<dbReference type="Pfam" id="PF03104">
    <property type="entry name" value="DNA_pol_B_exo1"/>
    <property type="match status" value="1"/>
</dbReference>
<evidence type="ECO:0000256" key="9">
    <source>
        <dbReference type="ARBA" id="ARBA00022833"/>
    </source>
</evidence>
<dbReference type="Pfam" id="PF23250">
    <property type="entry name" value="zf_DPOE_2"/>
    <property type="match status" value="1"/>
</dbReference>
<dbReference type="InterPro" id="IPR023211">
    <property type="entry name" value="DNA_pol_palm_dom_sf"/>
</dbReference>
<comment type="cofactor">
    <cofactor evidence="16">
        <name>[4Fe-4S] cluster</name>
        <dbReference type="ChEBI" id="CHEBI:49883"/>
    </cofactor>
</comment>
<dbReference type="CDD" id="cd05535">
    <property type="entry name" value="POLBc_epsilon"/>
    <property type="match status" value="1"/>
</dbReference>
<evidence type="ECO:0000256" key="2">
    <source>
        <dbReference type="ARBA" id="ARBA00005755"/>
    </source>
</evidence>
<dbReference type="GO" id="GO:0006272">
    <property type="term" value="P:leading strand elongation"/>
    <property type="evidence" value="ECO:0007669"/>
    <property type="project" value="TreeGrafter"/>
</dbReference>
<dbReference type="GO" id="GO:0008270">
    <property type="term" value="F:zinc ion binding"/>
    <property type="evidence" value="ECO:0007669"/>
    <property type="project" value="UniProtKB-KW"/>
</dbReference>
<dbReference type="GO" id="GO:0008310">
    <property type="term" value="F:single-stranded DNA 3'-5' DNA exonuclease activity"/>
    <property type="evidence" value="ECO:0007669"/>
    <property type="project" value="TreeGrafter"/>
</dbReference>
<organism evidence="19 20">
    <name type="scientific">Paraglomus brasilianum</name>
    <dbReference type="NCBI Taxonomy" id="144538"/>
    <lineage>
        <taxon>Eukaryota</taxon>
        <taxon>Fungi</taxon>
        <taxon>Fungi incertae sedis</taxon>
        <taxon>Mucoromycota</taxon>
        <taxon>Glomeromycotina</taxon>
        <taxon>Glomeromycetes</taxon>
        <taxon>Paraglomerales</taxon>
        <taxon>Paraglomeraceae</taxon>
        <taxon>Paraglomus</taxon>
    </lineage>
</organism>
<dbReference type="InterPro" id="IPR012337">
    <property type="entry name" value="RNaseH-like_sf"/>
</dbReference>
<dbReference type="EC" id="2.7.7.7" evidence="16"/>
<dbReference type="PANTHER" id="PTHR10670">
    <property type="entry name" value="DNA POLYMERASE EPSILON CATALYTIC SUBUNIT A"/>
    <property type="match status" value="1"/>
</dbReference>
<dbReference type="FunFam" id="1.10.287.690:FF:000005">
    <property type="entry name" value="DNA polymerase epsilon catalytic subunit"/>
    <property type="match status" value="1"/>
</dbReference>